<dbReference type="InterPro" id="IPR007436">
    <property type="entry name" value="DUF485"/>
</dbReference>
<reference evidence="2" key="1">
    <citation type="journal article" date="2021" name="PeerJ">
        <title>Extensive microbial diversity within the chicken gut microbiome revealed by metagenomics and culture.</title>
        <authorList>
            <person name="Gilroy R."/>
            <person name="Ravi A."/>
            <person name="Getino M."/>
            <person name="Pursley I."/>
            <person name="Horton D.L."/>
            <person name="Alikhan N.F."/>
            <person name="Baker D."/>
            <person name="Gharbi K."/>
            <person name="Hall N."/>
            <person name="Watson M."/>
            <person name="Adriaenssens E.M."/>
            <person name="Foster-Nyarko E."/>
            <person name="Jarju S."/>
            <person name="Secka A."/>
            <person name="Antonio M."/>
            <person name="Oren A."/>
            <person name="Chaudhuri R.R."/>
            <person name="La Ragione R."/>
            <person name="Hildebrand F."/>
            <person name="Pallen M.J."/>
        </authorList>
    </citation>
    <scope>NUCLEOTIDE SEQUENCE</scope>
    <source>
        <strain evidence="2">CHK169-2315</strain>
    </source>
</reference>
<protein>
    <submittedName>
        <fullName evidence="2">DUF485 domain-containing protein</fullName>
    </submittedName>
</protein>
<keyword evidence="1" id="KW-0472">Membrane</keyword>
<accession>A0A9D1TKT7</accession>
<dbReference type="Pfam" id="PF04341">
    <property type="entry name" value="DUF485"/>
    <property type="match status" value="1"/>
</dbReference>
<organism evidence="2 3">
    <name type="scientific">Candidatus Pseudogracilibacillus intestinigallinarum</name>
    <dbReference type="NCBI Taxonomy" id="2838742"/>
    <lineage>
        <taxon>Bacteria</taxon>
        <taxon>Bacillati</taxon>
        <taxon>Bacillota</taxon>
        <taxon>Bacilli</taxon>
        <taxon>Bacillales</taxon>
        <taxon>Bacillaceae</taxon>
        <taxon>Pseudogracilibacillus</taxon>
    </lineage>
</organism>
<keyword evidence="1" id="KW-0812">Transmembrane</keyword>
<dbReference type="PANTHER" id="PTHR38441">
    <property type="entry name" value="INTEGRAL MEMBRANE PROTEIN-RELATED"/>
    <property type="match status" value="1"/>
</dbReference>
<reference evidence="2" key="2">
    <citation type="submission" date="2021-04" db="EMBL/GenBank/DDBJ databases">
        <authorList>
            <person name="Gilroy R."/>
        </authorList>
    </citation>
    <scope>NUCLEOTIDE SEQUENCE</scope>
    <source>
        <strain evidence="2">CHK169-2315</strain>
    </source>
</reference>
<evidence type="ECO:0000313" key="2">
    <source>
        <dbReference type="EMBL" id="HIV75535.1"/>
    </source>
</evidence>
<feature type="transmembrane region" description="Helical" evidence="1">
    <location>
        <begin position="26"/>
        <end position="46"/>
    </location>
</feature>
<keyword evidence="1" id="KW-1133">Transmembrane helix</keyword>
<evidence type="ECO:0000256" key="1">
    <source>
        <dbReference type="SAM" id="Phobius"/>
    </source>
</evidence>
<name>A0A9D1TKT7_9BACI</name>
<dbReference type="Proteomes" id="UP000823937">
    <property type="component" value="Unassembled WGS sequence"/>
</dbReference>
<proteinExistence type="predicted"/>
<dbReference type="EMBL" id="DXHX01000153">
    <property type="protein sequence ID" value="HIV75535.1"/>
    <property type="molecule type" value="Genomic_DNA"/>
</dbReference>
<evidence type="ECO:0000313" key="3">
    <source>
        <dbReference type="Proteomes" id="UP000823937"/>
    </source>
</evidence>
<gene>
    <name evidence="2" type="ORF">H9895_10690</name>
</gene>
<feature type="transmembrane region" description="Helical" evidence="1">
    <location>
        <begin position="66"/>
        <end position="86"/>
    </location>
</feature>
<sequence>MVARDLIEFEKIEKTEEFQELKRKKYAFIFPVPVLFLIYYLIFPVLSAYAKPLMTKIVFANFTFGYLFGISYYLVIWGLAFLYVFVARSYDRRVEEIIAKYGPETVEKEA</sequence>
<dbReference type="PANTHER" id="PTHR38441:SF1">
    <property type="entry name" value="MEMBRANE PROTEIN"/>
    <property type="match status" value="1"/>
</dbReference>
<comment type="caution">
    <text evidence="2">The sequence shown here is derived from an EMBL/GenBank/DDBJ whole genome shotgun (WGS) entry which is preliminary data.</text>
</comment>
<dbReference type="AlphaFoldDB" id="A0A9D1TKT7"/>